<name>A0A167MCI4_CALVF</name>
<sequence>MGRKWELRMKEDEEKRNGKPRPLRCSSGYRAAAAVRCTCGTPCLLPCPIIPCSLGGTGPWPVCKFPSVGCFPPCWATSAGGKYPAAARPETNGGDGWVAGLIGYSYGAYSAVGVPLYFEAGLVGEEEGGSWEGRCWDIVCWRGGWEVPGGEYGTVRCGG</sequence>
<protein>
    <submittedName>
        <fullName evidence="2">Uncharacterized protein</fullName>
    </submittedName>
</protein>
<evidence type="ECO:0000256" key="1">
    <source>
        <dbReference type="SAM" id="MobiDB-lite"/>
    </source>
</evidence>
<accession>A0A167MCI4</accession>
<dbReference type="AlphaFoldDB" id="A0A167MCI4"/>
<dbReference type="Proteomes" id="UP000076738">
    <property type="component" value="Unassembled WGS sequence"/>
</dbReference>
<proteinExistence type="predicted"/>
<feature type="region of interest" description="Disordered" evidence="1">
    <location>
        <begin position="1"/>
        <end position="21"/>
    </location>
</feature>
<feature type="compositionally biased region" description="Basic and acidic residues" evidence="1">
    <location>
        <begin position="1"/>
        <end position="17"/>
    </location>
</feature>
<evidence type="ECO:0000313" key="2">
    <source>
        <dbReference type="EMBL" id="KZO96571.1"/>
    </source>
</evidence>
<keyword evidence="3" id="KW-1185">Reference proteome</keyword>
<gene>
    <name evidence="2" type="ORF">CALVIDRAFT_107865</name>
</gene>
<reference evidence="2 3" key="1">
    <citation type="journal article" date="2016" name="Mol. Biol. Evol.">
        <title>Comparative Genomics of Early-Diverging Mushroom-Forming Fungi Provides Insights into the Origins of Lignocellulose Decay Capabilities.</title>
        <authorList>
            <person name="Nagy L.G."/>
            <person name="Riley R."/>
            <person name="Tritt A."/>
            <person name="Adam C."/>
            <person name="Daum C."/>
            <person name="Floudas D."/>
            <person name="Sun H."/>
            <person name="Yadav J.S."/>
            <person name="Pangilinan J."/>
            <person name="Larsson K.H."/>
            <person name="Matsuura K."/>
            <person name="Barry K."/>
            <person name="Labutti K."/>
            <person name="Kuo R."/>
            <person name="Ohm R.A."/>
            <person name="Bhattacharya S.S."/>
            <person name="Shirouzu T."/>
            <person name="Yoshinaga Y."/>
            <person name="Martin F.M."/>
            <person name="Grigoriev I.V."/>
            <person name="Hibbett D.S."/>
        </authorList>
    </citation>
    <scope>NUCLEOTIDE SEQUENCE [LARGE SCALE GENOMIC DNA]</scope>
    <source>
        <strain evidence="2 3">TUFC12733</strain>
    </source>
</reference>
<dbReference type="EMBL" id="KV417283">
    <property type="protein sequence ID" value="KZO96571.1"/>
    <property type="molecule type" value="Genomic_DNA"/>
</dbReference>
<organism evidence="2 3">
    <name type="scientific">Calocera viscosa (strain TUFC12733)</name>
    <dbReference type="NCBI Taxonomy" id="1330018"/>
    <lineage>
        <taxon>Eukaryota</taxon>
        <taxon>Fungi</taxon>
        <taxon>Dikarya</taxon>
        <taxon>Basidiomycota</taxon>
        <taxon>Agaricomycotina</taxon>
        <taxon>Dacrymycetes</taxon>
        <taxon>Dacrymycetales</taxon>
        <taxon>Dacrymycetaceae</taxon>
        <taxon>Calocera</taxon>
    </lineage>
</organism>
<evidence type="ECO:0000313" key="3">
    <source>
        <dbReference type="Proteomes" id="UP000076738"/>
    </source>
</evidence>